<dbReference type="EC" id="2.7.13.3" evidence="2"/>
<dbReference type="Gene3D" id="3.30.565.10">
    <property type="entry name" value="Histidine kinase-like ATPase, C-terminal domain"/>
    <property type="match status" value="1"/>
</dbReference>
<dbReference type="GO" id="GO:0004673">
    <property type="term" value="F:protein histidine kinase activity"/>
    <property type="evidence" value="ECO:0007669"/>
    <property type="project" value="UniProtKB-EC"/>
</dbReference>
<evidence type="ECO:0000256" key="5">
    <source>
        <dbReference type="ARBA" id="ARBA00022741"/>
    </source>
</evidence>
<dbReference type="CDD" id="cd00130">
    <property type="entry name" value="PAS"/>
    <property type="match status" value="1"/>
</dbReference>
<evidence type="ECO:0000256" key="3">
    <source>
        <dbReference type="ARBA" id="ARBA00022553"/>
    </source>
</evidence>
<keyword evidence="9" id="KW-0614">Plasmid</keyword>
<geneLocation type="plasmid" evidence="9 10">
    <name>unnamed6</name>
</geneLocation>
<gene>
    <name evidence="9" type="ORF">HN018_27930</name>
</gene>
<dbReference type="SUPFAM" id="SSF55874">
    <property type="entry name" value="ATPase domain of HSP90 chaperone/DNA topoisomerase II/histidine kinase"/>
    <property type="match status" value="1"/>
</dbReference>
<evidence type="ECO:0000256" key="4">
    <source>
        <dbReference type="ARBA" id="ARBA00022679"/>
    </source>
</evidence>
<dbReference type="InterPro" id="IPR013655">
    <property type="entry name" value="PAS_fold_3"/>
</dbReference>
<dbReference type="InterPro" id="IPR011102">
    <property type="entry name" value="Sig_transdc_His_kinase_HWE"/>
</dbReference>
<evidence type="ECO:0000313" key="9">
    <source>
        <dbReference type="EMBL" id="QKE93956.1"/>
    </source>
</evidence>
<accession>A0A6M8I0Q1</accession>
<protein>
    <recommendedName>
        <fullName evidence="2">histidine kinase</fullName>
        <ecNumber evidence="2">2.7.13.3</ecNumber>
    </recommendedName>
</protein>
<dbReference type="PANTHER" id="PTHR41523">
    <property type="entry name" value="TWO-COMPONENT SYSTEM SENSOR PROTEIN"/>
    <property type="match status" value="1"/>
</dbReference>
<dbReference type="Pfam" id="PF07536">
    <property type="entry name" value="HWE_HK"/>
    <property type="match status" value="1"/>
</dbReference>
<dbReference type="KEGG" id="lck:HN018_27930"/>
<comment type="catalytic activity">
    <reaction evidence="1">
        <text>ATP + protein L-histidine = ADP + protein N-phospho-L-histidine.</text>
        <dbReference type="EC" id="2.7.13.3"/>
    </reaction>
</comment>
<dbReference type="EMBL" id="CP053713">
    <property type="protein sequence ID" value="QKE93956.1"/>
    <property type="molecule type" value="Genomic_DNA"/>
</dbReference>
<dbReference type="SUPFAM" id="SSF55785">
    <property type="entry name" value="PYP-like sensor domain (PAS domain)"/>
    <property type="match status" value="1"/>
</dbReference>
<dbReference type="PANTHER" id="PTHR41523:SF8">
    <property type="entry name" value="ETHYLENE RESPONSE SENSOR PROTEIN"/>
    <property type="match status" value="1"/>
</dbReference>
<reference evidence="9 10" key="1">
    <citation type="journal article" date="2014" name="World J. Microbiol. Biotechnol.">
        <title>Biodiversity and physiological characteristics of Antarctic and Arctic lichens-associated bacteria.</title>
        <authorList>
            <person name="Lee Y.M."/>
            <person name="Kim E.H."/>
            <person name="Lee H.K."/>
            <person name="Hong S.G."/>
        </authorList>
    </citation>
    <scope>NUCLEOTIDE SEQUENCE [LARGE SCALE GENOMIC DNA]</scope>
    <source>
        <strain evidence="9 10">PAMC 26569</strain>
        <plasmid evidence="9">unnamed6</plasmid>
    </source>
</reference>
<dbReference type="Gene3D" id="3.30.450.20">
    <property type="entry name" value="PAS domain"/>
    <property type="match status" value="1"/>
</dbReference>
<keyword evidence="7" id="KW-0067">ATP-binding</keyword>
<organism evidence="9 10">
    <name type="scientific">Lichenicola cladoniae</name>
    <dbReference type="NCBI Taxonomy" id="1484109"/>
    <lineage>
        <taxon>Bacteria</taxon>
        <taxon>Pseudomonadati</taxon>
        <taxon>Pseudomonadota</taxon>
        <taxon>Alphaproteobacteria</taxon>
        <taxon>Acetobacterales</taxon>
        <taxon>Acetobacteraceae</taxon>
        <taxon>Lichenicola</taxon>
    </lineage>
</organism>
<dbReference type="Proteomes" id="UP000500767">
    <property type="component" value="Plasmid unnamed6"/>
</dbReference>
<sequence length="332" mass="36100">MLWSGSSDLVWDAERMRVATDAAGVALWSWNVDTDEIALDERAHALWGASRNRPVTFETLSARIHPEDLGRVKAAFTATRGMIGAYEIDFRILHHDSIRWISARGQSEDVGIVNRVMFGVFLDVTDRKQAEETRELLAGEMNHRIKNLFALASALTSLAARSTETKAEMADDLTGRLAALGRAHSLVRPNPGQENKALLGELLAVLLAPYDDQTTIGRRLHISAPERPVGEASATTLALVVHELATNSVKYGALSAASGTLDVSCTDEGSDHVILWTERGGPALNPSQGPKGFGSKLISRSISFQLEGSITYDWLPQGAVVTLRISKTCMTR</sequence>
<dbReference type="Gene3D" id="2.10.70.100">
    <property type="match status" value="1"/>
</dbReference>
<dbReference type="Pfam" id="PF08447">
    <property type="entry name" value="PAS_3"/>
    <property type="match status" value="1"/>
</dbReference>
<dbReference type="SMART" id="SM00911">
    <property type="entry name" value="HWE_HK"/>
    <property type="match status" value="1"/>
</dbReference>
<feature type="domain" description="Signal transduction histidine kinase HWE region" evidence="8">
    <location>
        <begin position="140"/>
        <end position="226"/>
    </location>
</feature>
<dbReference type="InterPro" id="IPR035965">
    <property type="entry name" value="PAS-like_dom_sf"/>
</dbReference>
<dbReference type="InterPro" id="IPR036890">
    <property type="entry name" value="HATPase_C_sf"/>
</dbReference>
<keyword evidence="10" id="KW-1185">Reference proteome</keyword>
<name>A0A6M8I0Q1_9PROT</name>
<dbReference type="InterPro" id="IPR000014">
    <property type="entry name" value="PAS"/>
</dbReference>
<proteinExistence type="predicted"/>
<evidence type="ECO:0000259" key="8">
    <source>
        <dbReference type="SMART" id="SM00911"/>
    </source>
</evidence>
<evidence type="ECO:0000256" key="6">
    <source>
        <dbReference type="ARBA" id="ARBA00022777"/>
    </source>
</evidence>
<keyword evidence="6" id="KW-0418">Kinase</keyword>
<evidence type="ECO:0000256" key="7">
    <source>
        <dbReference type="ARBA" id="ARBA00022840"/>
    </source>
</evidence>
<keyword evidence="5" id="KW-0547">Nucleotide-binding</keyword>
<keyword evidence="4" id="KW-0808">Transferase</keyword>
<dbReference type="GO" id="GO:0005524">
    <property type="term" value="F:ATP binding"/>
    <property type="evidence" value="ECO:0007669"/>
    <property type="project" value="UniProtKB-KW"/>
</dbReference>
<evidence type="ECO:0000313" key="10">
    <source>
        <dbReference type="Proteomes" id="UP000500767"/>
    </source>
</evidence>
<evidence type="ECO:0000256" key="1">
    <source>
        <dbReference type="ARBA" id="ARBA00000085"/>
    </source>
</evidence>
<keyword evidence="3" id="KW-0597">Phosphoprotein</keyword>
<dbReference type="AlphaFoldDB" id="A0A6M8I0Q1"/>
<evidence type="ECO:0000256" key="2">
    <source>
        <dbReference type="ARBA" id="ARBA00012438"/>
    </source>
</evidence>